<evidence type="ECO:0000256" key="4">
    <source>
        <dbReference type="ARBA" id="ARBA00023136"/>
    </source>
</evidence>
<comment type="subcellular location">
    <subcellularLocation>
        <location evidence="1">Membrane</location>
    </subcellularLocation>
</comment>
<dbReference type="CTD" id="100005337"/>
<keyword evidence="8" id="KW-1185">Reference proteome</keyword>
<dbReference type="Ensembl" id="ENSPNAT00000013889.2">
    <property type="protein sequence ID" value="ENSPNAP00000000411.1"/>
    <property type="gene ID" value="ENSPNAG00000007495.2"/>
</dbReference>
<dbReference type="GeneID" id="108443304"/>
<dbReference type="InterPro" id="IPR050307">
    <property type="entry name" value="Sterol_Desaturase_Related"/>
</dbReference>
<evidence type="ECO:0000313" key="8">
    <source>
        <dbReference type="Proteomes" id="UP001501920"/>
    </source>
</evidence>
<dbReference type="OMA" id="ELAPSCW"/>
<feature type="domain" description="Fatty acid hydroxylase" evidence="6">
    <location>
        <begin position="126"/>
        <end position="258"/>
    </location>
</feature>
<accession>A0A3B4BPK6</accession>
<evidence type="ECO:0000256" key="1">
    <source>
        <dbReference type="ARBA" id="ARBA00004370"/>
    </source>
</evidence>
<keyword evidence="4 5" id="KW-0472">Membrane</keyword>
<reference evidence="7 8" key="1">
    <citation type="submission" date="2020-10" db="EMBL/GenBank/DDBJ databases">
        <title>Pygocentrus nattereri (red-bellied piranha) genome, fPygNat1, primary haplotype.</title>
        <authorList>
            <person name="Myers G."/>
            <person name="Meyer A."/>
            <person name="Karagic N."/>
            <person name="Pippel M."/>
            <person name="Winkler S."/>
            <person name="Tracey A."/>
            <person name="Wood J."/>
            <person name="Formenti G."/>
            <person name="Howe K."/>
            <person name="Fedrigo O."/>
            <person name="Jarvis E.D."/>
        </authorList>
    </citation>
    <scope>NUCLEOTIDE SEQUENCE [LARGE SCALE GENOMIC DNA]</scope>
</reference>
<feature type="transmembrane region" description="Helical" evidence="5">
    <location>
        <begin position="117"/>
        <end position="143"/>
    </location>
</feature>
<evidence type="ECO:0000256" key="5">
    <source>
        <dbReference type="SAM" id="Phobius"/>
    </source>
</evidence>
<dbReference type="GeneTree" id="ENSGT00940000167361"/>
<feature type="transmembrane region" description="Helical" evidence="5">
    <location>
        <begin position="86"/>
        <end position="105"/>
    </location>
</feature>
<dbReference type="Proteomes" id="UP001501920">
    <property type="component" value="Chromosome 20"/>
</dbReference>
<evidence type="ECO:0000256" key="3">
    <source>
        <dbReference type="ARBA" id="ARBA00022989"/>
    </source>
</evidence>
<keyword evidence="3 5" id="KW-1133">Transmembrane helix</keyword>
<dbReference type="InterPro" id="IPR006694">
    <property type="entry name" value="Fatty_acid_hydroxylase"/>
</dbReference>
<evidence type="ECO:0000259" key="6">
    <source>
        <dbReference type="Pfam" id="PF04116"/>
    </source>
</evidence>
<dbReference type="GO" id="GO:0005506">
    <property type="term" value="F:iron ion binding"/>
    <property type="evidence" value="ECO:0007669"/>
    <property type="project" value="InterPro"/>
</dbReference>
<protein>
    <recommendedName>
        <fullName evidence="6">Fatty acid hydroxylase domain-containing protein</fullName>
    </recommendedName>
</protein>
<dbReference type="GO" id="GO:0008610">
    <property type="term" value="P:lipid biosynthetic process"/>
    <property type="evidence" value="ECO:0007669"/>
    <property type="project" value="InterPro"/>
</dbReference>
<dbReference type="RefSeq" id="XP_017579360.1">
    <property type="nucleotide sequence ID" value="XM_017723871.2"/>
</dbReference>
<reference evidence="7" key="2">
    <citation type="submission" date="2025-08" db="UniProtKB">
        <authorList>
            <consortium name="Ensembl"/>
        </authorList>
    </citation>
    <scope>IDENTIFICATION</scope>
</reference>
<organism evidence="7 8">
    <name type="scientific">Pygocentrus nattereri</name>
    <name type="common">Red-bellied piranha</name>
    <dbReference type="NCBI Taxonomy" id="42514"/>
    <lineage>
        <taxon>Eukaryota</taxon>
        <taxon>Metazoa</taxon>
        <taxon>Chordata</taxon>
        <taxon>Craniata</taxon>
        <taxon>Vertebrata</taxon>
        <taxon>Euteleostomi</taxon>
        <taxon>Actinopterygii</taxon>
        <taxon>Neopterygii</taxon>
        <taxon>Teleostei</taxon>
        <taxon>Ostariophysi</taxon>
        <taxon>Characiformes</taxon>
        <taxon>Characoidei</taxon>
        <taxon>Pygocentrus</taxon>
    </lineage>
</organism>
<dbReference type="AlphaFoldDB" id="A0A3B4BPK6"/>
<dbReference type="Pfam" id="PF04116">
    <property type="entry name" value="FA_hydroxylase"/>
    <property type="match status" value="1"/>
</dbReference>
<reference evidence="7" key="3">
    <citation type="submission" date="2025-09" db="UniProtKB">
        <authorList>
            <consortium name="Ensembl"/>
        </authorList>
    </citation>
    <scope>IDENTIFICATION</scope>
</reference>
<evidence type="ECO:0000313" key="7">
    <source>
        <dbReference type="Ensembl" id="ENSPNAP00000000411.1"/>
    </source>
</evidence>
<proteinExistence type="predicted"/>
<sequence length="279" mass="31333">MTLNGTDAAVAPALLQSAWDALRARPSLLLSPAGAACLALAAHLCFSAPFLLLELLGERAPWVHRYRIAGARAADKRRWCRCLARIAYKYAVAVLPFAALLQLLARRSAEEYRAAPPLFRALSECFACLLVFDALFFITHYVVHGNPWLYQNFHRSHHKNRDTFALAAQDSSIEELLFQQVLAVSSGMLVGCHPMSEIFFHLLNIWLAVEDHCGYDFPWARHRLLPCFGGPPFHQAHHQHLRGNYAPYFRHWDLIFGTSLPICAAKPSTSDFTQQALGN</sequence>
<dbReference type="STRING" id="42514.ENSPNAP00000000411"/>
<dbReference type="PANTHER" id="PTHR11863">
    <property type="entry name" value="STEROL DESATURASE"/>
    <property type="match status" value="1"/>
</dbReference>
<name>A0A3B4BPK6_PYGNA</name>
<dbReference type="GO" id="GO:0016020">
    <property type="term" value="C:membrane"/>
    <property type="evidence" value="ECO:0007669"/>
    <property type="project" value="UniProtKB-SubCell"/>
</dbReference>
<evidence type="ECO:0000256" key="2">
    <source>
        <dbReference type="ARBA" id="ARBA00022692"/>
    </source>
</evidence>
<feature type="transmembrane region" description="Helical" evidence="5">
    <location>
        <begin position="33"/>
        <end position="57"/>
    </location>
</feature>
<dbReference type="GO" id="GO:0016491">
    <property type="term" value="F:oxidoreductase activity"/>
    <property type="evidence" value="ECO:0007669"/>
    <property type="project" value="InterPro"/>
</dbReference>
<dbReference type="OrthoDB" id="1658724at2759"/>
<keyword evidence="2 5" id="KW-0812">Transmembrane</keyword>